<evidence type="ECO:0000256" key="1">
    <source>
        <dbReference type="ARBA" id="ARBA00004173"/>
    </source>
</evidence>
<sequence>MEGDQSDKFLEWKRWVSHHKLQTVGSLWVGLMVANFAFQCTRPVPLQLKLIHSRVYSQFVTVGAVACIGIAEALEPNIKQKKEEDL</sequence>
<keyword evidence="3" id="KW-1133">Transmembrane helix</keyword>
<dbReference type="PROSITE" id="PS51503">
    <property type="entry name" value="HIG1"/>
    <property type="match status" value="1"/>
</dbReference>
<gene>
    <name evidence="6" type="ORF">A3770_02p16260</name>
</gene>
<dbReference type="GO" id="GO:0005739">
    <property type="term" value="C:mitochondrion"/>
    <property type="evidence" value="ECO:0007669"/>
    <property type="project" value="UniProtKB-SubCell"/>
</dbReference>
<evidence type="ECO:0000313" key="6">
    <source>
        <dbReference type="EMBL" id="QDZ19108.1"/>
    </source>
</evidence>
<reference evidence="6 7" key="1">
    <citation type="submission" date="2018-07" db="EMBL/GenBank/DDBJ databases">
        <title>The complete nuclear genome of the prasinophyte Chloropicon primus (CCMP1205).</title>
        <authorList>
            <person name="Pombert J.-F."/>
            <person name="Otis C."/>
            <person name="Turmel M."/>
            <person name="Lemieux C."/>
        </authorList>
    </citation>
    <scope>NUCLEOTIDE SEQUENCE [LARGE SCALE GENOMIC DNA]</scope>
    <source>
        <strain evidence="6 7">CCMP1205</strain>
    </source>
</reference>
<dbReference type="EMBL" id="CP031035">
    <property type="protein sequence ID" value="QDZ19108.1"/>
    <property type="molecule type" value="Genomic_DNA"/>
</dbReference>
<dbReference type="InterPro" id="IPR007667">
    <property type="entry name" value="Hypoxia_induced_domain"/>
</dbReference>
<dbReference type="Pfam" id="PF04588">
    <property type="entry name" value="HIG_1_N"/>
    <property type="match status" value="1"/>
</dbReference>
<evidence type="ECO:0000256" key="4">
    <source>
        <dbReference type="ARBA" id="ARBA00023136"/>
    </source>
</evidence>
<evidence type="ECO:0000256" key="2">
    <source>
        <dbReference type="ARBA" id="ARBA00022692"/>
    </source>
</evidence>
<evidence type="ECO:0000256" key="3">
    <source>
        <dbReference type="ARBA" id="ARBA00022989"/>
    </source>
</evidence>
<comment type="subcellular location">
    <subcellularLocation>
        <location evidence="1">Mitochondrion</location>
    </subcellularLocation>
</comment>
<keyword evidence="2" id="KW-0812">Transmembrane</keyword>
<keyword evidence="4" id="KW-0472">Membrane</keyword>
<dbReference type="OrthoDB" id="1915122at2759"/>
<organism evidence="6 7">
    <name type="scientific">Chloropicon primus</name>
    <dbReference type="NCBI Taxonomy" id="1764295"/>
    <lineage>
        <taxon>Eukaryota</taxon>
        <taxon>Viridiplantae</taxon>
        <taxon>Chlorophyta</taxon>
        <taxon>Chloropicophyceae</taxon>
        <taxon>Chloropicales</taxon>
        <taxon>Chloropicaceae</taxon>
        <taxon>Chloropicon</taxon>
    </lineage>
</organism>
<dbReference type="Proteomes" id="UP000316726">
    <property type="component" value="Chromosome 2"/>
</dbReference>
<name>A0A5B8MEQ8_9CHLO</name>
<feature type="domain" description="HIG1" evidence="5">
    <location>
        <begin position="1"/>
        <end position="83"/>
    </location>
</feature>
<keyword evidence="7" id="KW-1185">Reference proteome</keyword>
<protein>
    <recommendedName>
        <fullName evidence="5">HIG1 domain-containing protein</fullName>
    </recommendedName>
</protein>
<dbReference type="AlphaFoldDB" id="A0A5B8MEQ8"/>
<proteinExistence type="predicted"/>
<evidence type="ECO:0000259" key="5">
    <source>
        <dbReference type="PROSITE" id="PS51503"/>
    </source>
</evidence>
<evidence type="ECO:0000313" key="7">
    <source>
        <dbReference type="Proteomes" id="UP000316726"/>
    </source>
</evidence>
<accession>A0A5B8MEQ8</accession>